<dbReference type="Pfam" id="PF13555">
    <property type="entry name" value="AAA_29"/>
    <property type="match status" value="1"/>
</dbReference>
<dbReference type="EMBL" id="CP039394">
    <property type="protein sequence ID" value="QCD37201.1"/>
    <property type="molecule type" value="Genomic_DNA"/>
</dbReference>
<dbReference type="GO" id="GO:0000731">
    <property type="term" value="P:DNA synthesis involved in DNA repair"/>
    <property type="evidence" value="ECO:0007669"/>
    <property type="project" value="TreeGrafter"/>
</dbReference>
<dbReference type="RefSeq" id="WP_135472916.1">
    <property type="nucleotide sequence ID" value="NZ_CP039394.1"/>
</dbReference>
<proteinExistence type="predicted"/>
<dbReference type="PANTHER" id="PTHR32182">
    <property type="entry name" value="DNA REPLICATION AND REPAIR PROTEIN RECF"/>
    <property type="match status" value="1"/>
</dbReference>
<feature type="coiled-coil region" evidence="1">
    <location>
        <begin position="299"/>
        <end position="354"/>
    </location>
</feature>
<dbReference type="Proteomes" id="UP000297031">
    <property type="component" value="Plasmid pTAA-4-1"/>
</dbReference>
<dbReference type="Gene3D" id="3.40.50.300">
    <property type="entry name" value="P-loop containing nucleotide triphosphate hydrolases"/>
    <property type="match status" value="1"/>
</dbReference>
<dbReference type="PANTHER" id="PTHR32182:SF0">
    <property type="entry name" value="DNA REPLICATION AND REPAIR PROTEIN RECF"/>
    <property type="match status" value="1"/>
</dbReference>
<keyword evidence="2" id="KW-0614">Plasmid</keyword>
<name>A0A4P7VS40_9BACT</name>
<feature type="coiled-coil region" evidence="1">
    <location>
        <begin position="242"/>
        <end position="269"/>
    </location>
</feature>
<dbReference type="KEGG" id="mgod:E7746_14785"/>
<reference evidence="2 3" key="1">
    <citation type="submission" date="2019-02" db="EMBL/GenBank/DDBJ databases">
        <title>Isolation and identification of novel species under the genus Muribaculum.</title>
        <authorList>
            <person name="Miyake S."/>
            <person name="Ding Y."/>
            <person name="Low A."/>
            <person name="Soh M."/>
            <person name="Seedorf H."/>
        </authorList>
    </citation>
    <scope>NUCLEOTIDE SEQUENCE [LARGE SCALE GENOMIC DNA]</scope>
    <source>
        <strain evidence="2 3">TLL-A4</strain>
        <plasmid evidence="3">ptaa-4-1</plasmid>
    </source>
</reference>
<organism evidence="2 3">
    <name type="scientific">Muribaculum gordoncarteri</name>
    <dbReference type="NCBI Taxonomy" id="2530390"/>
    <lineage>
        <taxon>Bacteria</taxon>
        <taxon>Pseudomonadati</taxon>
        <taxon>Bacteroidota</taxon>
        <taxon>Bacteroidia</taxon>
        <taxon>Bacteroidales</taxon>
        <taxon>Muribaculaceae</taxon>
        <taxon>Muribaculum</taxon>
    </lineage>
</organism>
<evidence type="ECO:0000313" key="2">
    <source>
        <dbReference type="EMBL" id="QCD37201.1"/>
    </source>
</evidence>
<evidence type="ECO:0000256" key="1">
    <source>
        <dbReference type="SAM" id="Coils"/>
    </source>
</evidence>
<geneLocation type="plasmid" evidence="3">
    <name>ptaa-4-1</name>
</geneLocation>
<keyword evidence="1" id="KW-0175">Coiled coil</keyword>
<accession>A0A4P7VS40</accession>
<keyword evidence="3" id="KW-1185">Reference proteome</keyword>
<dbReference type="GeneID" id="82151228"/>
<protein>
    <submittedName>
        <fullName evidence="2">Uncharacterized protein</fullName>
    </submittedName>
</protein>
<dbReference type="GO" id="GO:0006302">
    <property type="term" value="P:double-strand break repair"/>
    <property type="evidence" value="ECO:0007669"/>
    <property type="project" value="TreeGrafter"/>
</dbReference>
<dbReference type="SUPFAM" id="SSF52540">
    <property type="entry name" value="P-loop containing nucleoside triphosphate hydrolases"/>
    <property type="match status" value="1"/>
</dbReference>
<feature type="coiled-coil region" evidence="1">
    <location>
        <begin position="516"/>
        <end position="550"/>
    </location>
</feature>
<dbReference type="AlphaFoldDB" id="A0A4P7VS40"/>
<sequence>MKKEIIIKSLSLVNFKGIRELSVSFDERVTDIFGRNGSGKTTLFDAFTWLLFGKDSQDRKKFDLKTLDTNGAIIPQLPHEVSAIITVNGEEIKLCRRFTEKWVKRAGQTERVFTGNEEERFYNDVPCSAREYDAKIAGICNEDVFKFITNPAYFPSQSAEAQKEMLLKMAGSISDTEIAAGNADFEALLAMITGKTMNEFKKEIASKKSRLNAEIVGIPGRIDEKKRDLSEPEDWAAIESEIKTKIAERDKIESQMADASEAQRAADNERMKIQEQTTALRRKRAQRVADIEDEATADYRKKKRERDNVQFQIDSLTNRIRSTESAINARKEEIERHNNARKVLIQEWQSLQAESIAVNAEQVQFNESDFCCPTCHRQFDVEDIEAKEAEIIENFEKQRKKKLAAIAERIAANEQKGGAVKMQKQRSIVALEASEASIKADKASIEQLKSSDVYRVELTMPDVKPLISADAQLAEIDKKISELEAKSSIPAAPANSIELKEQRNALSTAIDSLKSRLKKRDDNAKAQARIDELETQLSKQSDEIAELERIEFTMLEFSKARSAAIEQRIDGLFSLVRFRWIAPAINGAEKETCEATLNGKPYSTCSNAERIIIGLDIINAICKSQGVYAPIFVDNAESVNDIIPMQSQVISLIVSRDEQLVIEKSPAQKSLFNNH</sequence>
<gene>
    <name evidence="2" type="ORF">E7746_14785</name>
</gene>
<dbReference type="InterPro" id="IPR027417">
    <property type="entry name" value="P-loop_NTPase"/>
</dbReference>
<dbReference type="OrthoDB" id="1698838at2"/>
<evidence type="ECO:0000313" key="3">
    <source>
        <dbReference type="Proteomes" id="UP000297031"/>
    </source>
</evidence>